<comment type="caution">
    <text evidence="4">The sequence shown here is derived from an EMBL/GenBank/DDBJ whole genome shotgun (WGS) entry which is preliminary data.</text>
</comment>
<dbReference type="CDD" id="cd06911">
    <property type="entry name" value="VirB9_CagX_TrbG"/>
    <property type="match status" value="1"/>
</dbReference>
<evidence type="ECO:0000256" key="3">
    <source>
        <dbReference type="SAM" id="SignalP"/>
    </source>
</evidence>
<reference evidence="4 5" key="1">
    <citation type="submission" date="2024-05" db="EMBL/GenBank/DDBJ databases">
        <authorList>
            <person name="Park S."/>
        </authorList>
    </citation>
    <scope>NUCLEOTIDE SEQUENCE [LARGE SCALE GENOMIC DNA]</scope>
    <source>
        <strain evidence="4 5">DGU5</strain>
    </source>
</reference>
<dbReference type="RefSeq" id="WP_346785256.1">
    <property type="nucleotide sequence ID" value="NZ_JBDLBR010000003.1"/>
</dbReference>
<protein>
    <submittedName>
        <fullName evidence="4">TrbG/VirB9 family P-type conjugative transfer protein</fullName>
    </submittedName>
</protein>
<dbReference type="InterPro" id="IPR010258">
    <property type="entry name" value="Conjugal_tfr_TrbG/VirB9/CagX"/>
</dbReference>
<dbReference type="Pfam" id="PF03524">
    <property type="entry name" value="CagX"/>
    <property type="match status" value="1"/>
</dbReference>
<dbReference type="InterPro" id="IPR038161">
    <property type="entry name" value="VirB9/CagX/TrbG_C_sf"/>
</dbReference>
<keyword evidence="2 3" id="KW-0732">Signal</keyword>
<gene>
    <name evidence="4" type="ORF">ABDJ38_11575</name>
</gene>
<evidence type="ECO:0000256" key="2">
    <source>
        <dbReference type="ARBA" id="ARBA00022729"/>
    </source>
</evidence>
<dbReference type="Proteomes" id="UP001484535">
    <property type="component" value="Unassembled WGS sequence"/>
</dbReference>
<dbReference type="Gene3D" id="2.60.40.2500">
    <property type="match status" value="1"/>
</dbReference>
<sequence>MMSRAFLAMALAASSLAALPAKADPRLVEHFYDESEVVTINGRVNVQSTIQFGDDEAIENVAIGNSQTWQVTPNRRANLLFVKPLEPRAVTNMTVVTNKRTYLFDLVASPATRTPVYVLRFTYPVEEVEEETQLADSAPRDPSQMPNALEVAAASDQLAVVDPTALNFDWASDGAERLLPEQVYDDGTATFLAWPSGAAMPAILVKDRDGMEGPVNFAVRGDTVVLEGVPREIILRSGDDVATLINTGTDAPAPGA</sequence>
<dbReference type="EMBL" id="JBDLBR010000003">
    <property type="protein sequence ID" value="MEN7537814.1"/>
    <property type="molecule type" value="Genomic_DNA"/>
</dbReference>
<evidence type="ECO:0000313" key="4">
    <source>
        <dbReference type="EMBL" id="MEN7537814.1"/>
    </source>
</evidence>
<organism evidence="4 5">
    <name type="scientific">Aurantiacibacter flavus</name>
    <dbReference type="NCBI Taxonomy" id="3145232"/>
    <lineage>
        <taxon>Bacteria</taxon>
        <taxon>Pseudomonadati</taxon>
        <taxon>Pseudomonadota</taxon>
        <taxon>Alphaproteobacteria</taxon>
        <taxon>Sphingomonadales</taxon>
        <taxon>Erythrobacteraceae</taxon>
        <taxon>Aurantiacibacter</taxon>
    </lineage>
</organism>
<evidence type="ECO:0000313" key="5">
    <source>
        <dbReference type="Proteomes" id="UP001484535"/>
    </source>
</evidence>
<feature type="chain" id="PRO_5045688533" evidence="3">
    <location>
        <begin position="24"/>
        <end position="256"/>
    </location>
</feature>
<keyword evidence="5" id="KW-1185">Reference proteome</keyword>
<dbReference type="InterPro" id="IPR033645">
    <property type="entry name" value="VirB9/CagX/TrbG_C"/>
</dbReference>
<accession>A0ABV0CY64</accession>
<name>A0ABV0CY64_9SPHN</name>
<feature type="signal peptide" evidence="3">
    <location>
        <begin position="1"/>
        <end position="23"/>
    </location>
</feature>
<evidence type="ECO:0000256" key="1">
    <source>
        <dbReference type="ARBA" id="ARBA00006135"/>
    </source>
</evidence>
<proteinExistence type="inferred from homology"/>
<comment type="similarity">
    <text evidence="1">Belongs to the TrbG/VirB9 family.</text>
</comment>